<protein>
    <recommendedName>
        <fullName evidence="6">HMG box domain-containing protein</fullName>
    </recommendedName>
</protein>
<feature type="region of interest" description="Disordered" evidence="5">
    <location>
        <begin position="87"/>
        <end position="358"/>
    </location>
</feature>
<accession>A0AAE8MXJ2</accession>
<dbReference type="Pfam" id="PF24245">
    <property type="entry name" value="INO80F"/>
    <property type="match status" value="1"/>
</dbReference>
<evidence type="ECO:0000313" key="7">
    <source>
        <dbReference type="EMBL" id="SPO01014.1"/>
    </source>
</evidence>
<dbReference type="SMART" id="SM00398">
    <property type="entry name" value="HMG"/>
    <property type="match status" value="1"/>
</dbReference>
<dbReference type="InterPro" id="IPR056513">
    <property type="entry name" value="INO80F"/>
</dbReference>
<feature type="DNA-binding region" description="HMG box" evidence="3">
    <location>
        <begin position="208"/>
        <end position="274"/>
    </location>
</feature>
<dbReference type="AlphaFoldDB" id="A0AAE8MXJ2"/>
<evidence type="ECO:0000256" key="2">
    <source>
        <dbReference type="ARBA" id="ARBA00023242"/>
    </source>
</evidence>
<comment type="subcellular location">
    <subcellularLocation>
        <location evidence="1">Nucleus</location>
    </subcellularLocation>
</comment>
<keyword evidence="2 3" id="KW-0539">Nucleus</keyword>
<feature type="compositionally biased region" description="Basic and acidic residues" evidence="5">
    <location>
        <begin position="240"/>
        <end position="265"/>
    </location>
</feature>
<dbReference type="InterPro" id="IPR036910">
    <property type="entry name" value="HMG_box_dom_sf"/>
</dbReference>
<evidence type="ECO:0000256" key="5">
    <source>
        <dbReference type="SAM" id="MobiDB-lite"/>
    </source>
</evidence>
<proteinExistence type="predicted"/>
<keyword evidence="3" id="KW-0238">DNA-binding</keyword>
<keyword evidence="8" id="KW-1185">Reference proteome</keyword>
<evidence type="ECO:0000256" key="3">
    <source>
        <dbReference type="PROSITE-ProRule" id="PRU00267"/>
    </source>
</evidence>
<dbReference type="CDD" id="cd00084">
    <property type="entry name" value="HMG-box_SF"/>
    <property type="match status" value="1"/>
</dbReference>
<feature type="compositionally biased region" description="Acidic residues" evidence="5">
    <location>
        <begin position="277"/>
        <end position="358"/>
    </location>
</feature>
<dbReference type="GO" id="GO:0003677">
    <property type="term" value="F:DNA binding"/>
    <property type="evidence" value="ECO:0007669"/>
    <property type="project" value="UniProtKB-UniRule"/>
</dbReference>
<organism evidence="7 8">
    <name type="scientific">Cephalotrichum gorgonifer</name>
    <dbReference type="NCBI Taxonomy" id="2041049"/>
    <lineage>
        <taxon>Eukaryota</taxon>
        <taxon>Fungi</taxon>
        <taxon>Dikarya</taxon>
        <taxon>Ascomycota</taxon>
        <taxon>Pezizomycotina</taxon>
        <taxon>Sordariomycetes</taxon>
        <taxon>Hypocreomycetidae</taxon>
        <taxon>Microascales</taxon>
        <taxon>Microascaceae</taxon>
        <taxon>Cephalotrichum</taxon>
    </lineage>
</organism>
<dbReference type="Proteomes" id="UP001187682">
    <property type="component" value="Unassembled WGS sequence"/>
</dbReference>
<dbReference type="Gene3D" id="1.10.30.10">
    <property type="entry name" value="High mobility group box domain"/>
    <property type="match status" value="1"/>
</dbReference>
<feature type="domain" description="HMG box" evidence="6">
    <location>
        <begin position="208"/>
        <end position="274"/>
    </location>
</feature>
<name>A0AAE8MXJ2_9PEZI</name>
<dbReference type="SUPFAM" id="SSF47095">
    <property type="entry name" value="HMG-box"/>
    <property type="match status" value="1"/>
</dbReference>
<reference evidence="7" key="1">
    <citation type="submission" date="2018-03" db="EMBL/GenBank/DDBJ databases">
        <authorList>
            <person name="Guldener U."/>
        </authorList>
    </citation>
    <scope>NUCLEOTIDE SEQUENCE</scope>
</reference>
<evidence type="ECO:0000313" key="8">
    <source>
        <dbReference type="Proteomes" id="UP001187682"/>
    </source>
</evidence>
<dbReference type="EMBL" id="ONZQ02000004">
    <property type="protein sequence ID" value="SPO01014.1"/>
    <property type="molecule type" value="Genomic_DNA"/>
</dbReference>
<dbReference type="PROSITE" id="PS50118">
    <property type="entry name" value="HMG_BOX_2"/>
    <property type="match status" value="1"/>
</dbReference>
<keyword evidence="4" id="KW-0175">Coiled coil</keyword>
<feature type="compositionally biased region" description="Low complexity" evidence="5">
    <location>
        <begin position="104"/>
        <end position="116"/>
    </location>
</feature>
<evidence type="ECO:0000259" key="6">
    <source>
        <dbReference type="PROSITE" id="PS50118"/>
    </source>
</evidence>
<feature type="compositionally biased region" description="Basic and acidic residues" evidence="5">
    <location>
        <begin position="143"/>
        <end position="158"/>
    </location>
</feature>
<sequence>MPPKGSRKSTQANTKPFVPPANAIPHPLPPSVEEAYRRKCCQLRHRYNQMEEHNDAARLRLHRLRRQLDKLRVERAFLLEQIAKRTSMNVEDSEGSPSPPPTVRRPSPVFPSSTPRPARDSVVPDDEVSDDRGARGTPRRRRRESEKLNAPQPKEKPLRIKRGHRKPSAIAGGDPDDKPDESARGPGSPVSETSSKRPNGTARASRAGGAPSNAFEFYSAENRADVAADKEDAEEVAAELARRWRDLDDKEREEWGARFEEELGAPRKKKKAKKEAEEDADTEPEGEEAEPEAEVEIEVEGEGEGEGDVEGEAGDEDNDVEMEGDKEDAEKDDDEAEKEEKEGDDDVEMDDAEADEKK</sequence>
<dbReference type="GO" id="GO:0005634">
    <property type="term" value="C:nucleus"/>
    <property type="evidence" value="ECO:0007669"/>
    <property type="project" value="UniProtKB-SubCell"/>
</dbReference>
<comment type="caution">
    <text evidence="7">The sequence shown here is derived from an EMBL/GenBank/DDBJ whole genome shotgun (WGS) entry which is preliminary data.</text>
</comment>
<dbReference type="InterPro" id="IPR009071">
    <property type="entry name" value="HMG_box_dom"/>
</dbReference>
<evidence type="ECO:0000256" key="1">
    <source>
        <dbReference type="ARBA" id="ARBA00004123"/>
    </source>
</evidence>
<gene>
    <name evidence="7" type="ORF">DNG_03762</name>
</gene>
<feature type="coiled-coil region" evidence="4">
    <location>
        <begin position="47"/>
        <end position="81"/>
    </location>
</feature>
<evidence type="ECO:0000256" key="4">
    <source>
        <dbReference type="SAM" id="Coils"/>
    </source>
</evidence>
<feature type="region of interest" description="Disordered" evidence="5">
    <location>
        <begin position="1"/>
        <end position="30"/>
    </location>
</feature>